<feature type="region of interest" description="Disordered" evidence="4">
    <location>
        <begin position="111"/>
        <end position="147"/>
    </location>
</feature>
<dbReference type="Pfam" id="PF13695">
    <property type="entry name" value="Zn_ribbon_3CxxC"/>
    <property type="match status" value="1"/>
</dbReference>
<evidence type="ECO:0000313" key="8">
    <source>
        <dbReference type="Proteomes" id="UP000234585"/>
    </source>
</evidence>
<reference evidence="7 8" key="1">
    <citation type="submission" date="2017-12" db="EMBL/GenBank/DDBJ databases">
        <authorList>
            <consortium name="DOE Joint Genome Institute"/>
            <person name="Haridas S."/>
            <person name="Kjaerbolling I."/>
            <person name="Vesth T.C."/>
            <person name="Frisvad J.C."/>
            <person name="Nybo J.L."/>
            <person name="Theobald S."/>
            <person name="Kuo A."/>
            <person name="Bowyer P."/>
            <person name="Matsuda Y."/>
            <person name="Mondo S."/>
            <person name="Lyhne E.K."/>
            <person name="Kogle M.E."/>
            <person name="Clum A."/>
            <person name="Lipzen A."/>
            <person name="Salamov A."/>
            <person name="Ngan C.Y."/>
            <person name="Daum C."/>
            <person name="Chiniquy J."/>
            <person name="Barry K."/>
            <person name="LaButti K."/>
            <person name="Simmons B.A."/>
            <person name="Magnuson J.K."/>
            <person name="Mortensen U.H."/>
            <person name="Larsen T.O."/>
            <person name="Grigoriev I.V."/>
            <person name="Baker S.E."/>
            <person name="Andersen M.R."/>
            <person name="Nordberg H.P."/>
            <person name="Cantor M.N."/>
            <person name="Hua S.X."/>
        </authorList>
    </citation>
    <scope>NUCLEOTIDE SEQUENCE [LARGE SCALE GENOMIC DNA]</scope>
    <source>
        <strain evidence="7 8">CBS 102.13</strain>
    </source>
</reference>
<dbReference type="GeneID" id="36522861"/>
<dbReference type="EMBL" id="KZ559117">
    <property type="protein sequence ID" value="PLB42673.1"/>
    <property type="molecule type" value="Genomic_DNA"/>
</dbReference>
<evidence type="ECO:0000313" key="7">
    <source>
        <dbReference type="EMBL" id="PLB42673.1"/>
    </source>
</evidence>
<dbReference type="Proteomes" id="UP000234585">
    <property type="component" value="Unassembled WGS sequence"/>
</dbReference>
<keyword evidence="3" id="KW-0862">Zinc</keyword>
<evidence type="ECO:0000256" key="4">
    <source>
        <dbReference type="SAM" id="MobiDB-lite"/>
    </source>
</evidence>
<organism evidence="7 8">
    <name type="scientific">Aspergillus candidus</name>
    <dbReference type="NCBI Taxonomy" id="41067"/>
    <lineage>
        <taxon>Eukaryota</taxon>
        <taxon>Fungi</taxon>
        <taxon>Dikarya</taxon>
        <taxon>Ascomycota</taxon>
        <taxon>Pezizomycotina</taxon>
        <taxon>Eurotiomycetes</taxon>
        <taxon>Eurotiomycetidae</taxon>
        <taxon>Eurotiales</taxon>
        <taxon>Aspergillaceae</taxon>
        <taxon>Aspergillus</taxon>
        <taxon>Aspergillus subgen. Circumdati</taxon>
    </lineage>
</organism>
<dbReference type="SMART" id="SM01328">
    <property type="entry name" value="zf-3CxxC"/>
    <property type="match status" value="1"/>
</dbReference>
<name>A0A2I2FPV1_ASPCN</name>
<dbReference type="GO" id="GO:0008270">
    <property type="term" value="F:zinc ion binding"/>
    <property type="evidence" value="ECO:0007669"/>
    <property type="project" value="UniProtKB-KW"/>
</dbReference>
<feature type="signal peptide" evidence="5">
    <location>
        <begin position="1"/>
        <end position="21"/>
    </location>
</feature>
<keyword evidence="1" id="KW-0479">Metal-binding</keyword>
<keyword evidence="5" id="KW-0732">Signal</keyword>
<dbReference type="OrthoDB" id="8121437at2759"/>
<evidence type="ECO:0000256" key="3">
    <source>
        <dbReference type="ARBA" id="ARBA00022833"/>
    </source>
</evidence>
<feature type="domain" description="3CxxC-type" evidence="6">
    <location>
        <begin position="184"/>
        <end position="244"/>
    </location>
</feature>
<sequence length="255" mass="27121">MSLKTTLTTLLALALTSSALAAPPDLTKRASETIYLSNCVTTGAAYSKSGMFYYSASEDSQNGASPSSGNYATVNGGSLVGWEGATVSGTFGSGVTFTSKIEGGAHAAYSYSGSGSNGSQMPAPNPNTHPKPKPKPNNNNNNTSYSMHPSLHEAVRQRLLDTNLTLTFHATDSPAGSTHEYDTSIMGRFVCPNRACNTRGWTSKKVAITIRMYPGGEYNARVYHQRCRSCHRLARPVLDASMVGLKTVANGEYTE</sequence>
<evidence type="ECO:0000256" key="2">
    <source>
        <dbReference type="ARBA" id="ARBA00022771"/>
    </source>
</evidence>
<keyword evidence="2" id="KW-0863">Zinc-finger</keyword>
<proteinExistence type="predicted"/>
<gene>
    <name evidence="7" type="ORF">BDW47DRAFT_121775</name>
</gene>
<dbReference type="InterPro" id="IPR027377">
    <property type="entry name" value="ZAR1/RTP1-5-like_Znf-3CxxC"/>
</dbReference>
<evidence type="ECO:0000256" key="1">
    <source>
        <dbReference type="ARBA" id="ARBA00022723"/>
    </source>
</evidence>
<accession>A0A2I2FPV1</accession>
<keyword evidence="8" id="KW-1185">Reference proteome</keyword>
<evidence type="ECO:0000256" key="5">
    <source>
        <dbReference type="SAM" id="SignalP"/>
    </source>
</evidence>
<dbReference type="AlphaFoldDB" id="A0A2I2FPV1"/>
<protein>
    <submittedName>
        <fullName evidence="7">Zinc-binding domain-domain-containing protein</fullName>
    </submittedName>
</protein>
<evidence type="ECO:0000259" key="6">
    <source>
        <dbReference type="SMART" id="SM01328"/>
    </source>
</evidence>
<feature type="chain" id="PRO_5014176757" evidence="5">
    <location>
        <begin position="22"/>
        <end position="255"/>
    </location>
</feature>
<dbReference type="STRING" id="41067.A0A2I2FPV1"/>
<dbReference type="RefSeq" id="XP_024676685.1">
    <property type="nucleotide sequence ID" value="XM_024815701.1"/>
</dbReference>